<sequence length="187" mass="20046">MTVVRGLVLLQQTGEQVVEPVVRVYPAASRGQLLCVASGMFPPLVKFSWKRQKERGGVEVLPSADSRQQKLQETGCSASILHINQQEISSDQYLCNVQHQGGTREVPAPTGRVTPAPTPSPSTAPTLSPSTAPTPSPSASPSPPLSASPSVPSQHQVKLLSLLYSLLIVKSLVYCCGLFLMTIFRDK</sequence>
<reference evidence="4" key="1">
    <citation type="submission" date="2023-08" db="EMBL/GenBank/DDBJ databases">
        <authorList>
            <person name="Alioto T."/>
            <person name="Alioto T."/>
            <person name="Gomez Garrido J."/>
        </authorList>
    </citation>
    <scope>NUCLEOTIDE SEQUENCE</scope>
</reference>
<feature type="domain" description="Ig-like" evidence="3">
    <location>
        <begin position="20"/>
        <end position="114"/>
    </location>
</feature>
<name>A0AAV1HNP9_XYRNO</name>
<keyword evidence="5" id="KW-1185">Reference proteome</keyword>
<dbReference type="SUPFAM" id="SSF48726">
    <property type="entry name" value="Immunoglobulin"/>
    <property type="match status" value="1"/>
</dbReference>
<dbReference type="InterPro" id="IPR007110">
    <property type="entry name" value="Ig-like_dom"/>
</dbReference>
<dbReference type="InterPro" id="IPR013783">
    <property type="entry name" value="Ig-like_fold"/>
</dbReference>
<evidence type="ECO:0000256" key="1">
    <source>
        <dbReference type="SAM" id="MobiDB-lite"/>
    </source>
</evidence>
<keyword evidence="2" id="KW-1133">Transmembrane helix</keyword>
<evidence type="ECO:0000256" key="2">
    <source>
        <dbReference type="SAM" id="Phobius"/>
    </source>
</evidence>
<dbReference type="Pfam" id="PF07654">
    <property type="entry name" value="C1-set"/>
    <property type="match status" value="1"/>
</dbReference>
<feature type="region of interest" description="Disordered" evidence="1">
    <location>
        <begin position="101"/>
        <end position="151"/>
    </location>
</feature>
<protein>
    <submittedName>
        <fullName evidence="4">Ras-associated and pleckstrin homology domains-containing protein 1-like</fullName>
    </submittedName>
</protein>
<dbReference type="InterPro" id="IPR003597">
    <property type="entry name" value="Ig_C1-set"/>
</dbReference>
<dbReference type="InterPro" id="IPR036179">
    <property type="entry name" value="Ig-like_dom_sf"/>
</dbReference>
<dbReference type="Gene3D" id="2.60.40.10">
    <property type="entry name" value="Immunoglobulins"/>
    <property type="match status" value="1"/>
</dbReference>
<keyword evidence="2" id="KW-0472">Membrane</keyword>
<dbReference type="Proteomes" id="UP001178508">
    <property type="component" value="Chromosome 24"/>
</dbReference>
<proteinExistence type="predicted"/>
<organism evidence="4 5">
    <name type="scientific">Xyrichtys novacula</name>
    <name type="common">Pearly razorfish</name>
    <name type="synonym">Hemipteronotus novacula</name>
    <dbReference type="NCBI Taxonomy" id="13765"/>
    <lineage>
        <taxon>Eukaryota</taxon>
        <taxon>Metazoa</taxon>
        <taxon>Chordata</taxon>
        <taxon>Craniata</taxon>
        <taxon>Vertebrata</taxon>
        <taxon>Euteleostomi</taxon>
        <taxon>Actinopterygii</taxon>
        <taxon>Neopterygii</taxon>
        <taxon>Teleostei</taxon>
        <taxon>Neoteleostei</taxon>
        <taxon>Acanthomorphata</taxon>
        <taxon>Eupercaria</taxon>
        <taxon>Labriformes</taxon>
        <taxon>Labridae</taxon>
        <taxon>Xyrichtys</taxon>
    </lineage>
</organism>
<accession>A0AAV1HNP9</accession>
<dbReference type="PROSITE" id="PS50835">
    <property type="entry name" value="IG_LIKE"/>
    <property type="match status" value="1"/>
</dbReference>
<keyword evidence="2" id="KW-0812">Transmembrane</keyword>
<evidence type="ECO:0000259" key="3">
    <source>
        <dbReference type="PROSITE" id="PS50835"/>
    </source>
</evidence>
<evidence type="ECO:0000313" key="4">
    <source>
        <dbReference type="EMBL" id="CAJ1087265.1"/>
    </source>
</evidence>
<dbReference type="EMBL" id="OY660887">
    <property type="protein sequence ID" value="CAJ1087265.1"/>
    <property type="molecule type" value="Genomic_DNA"/>
</dbReference>
<feature type="transmembrane region" description="Helical" evidence="2">
    <location>
        <begin position="162"/>
        <end position="184"/>
    </location>
</feature>
<gene>
    <name evidence="4" type="ORF">XNOV1_A013428</name>
</gene>
<evidence type="ECO:0000313" key="5">
    <source>
        <dbReference type="Proteomes" id="UP001178508"/>
    </source>
</evidence>
<dbReference type="AlphaFoldDB" id="A0AAV1HNP9"/>
<feature type="compositionally biased region" description="Pro residues" evidence="1">
    <location>
        <begin position="132"/>
        <end position="146"/>
    </location>
</feature>